<proteinExistence type="predicted"/>
<gene>
    <name evidence="1" type="ORF">JG687_00014379</name>
</gene>
<accession>A0A8T1TZZ4</accession>
<organism evidence="1 2">
    <name type="scientific">Phytophthora cactorum</name>
    <dbReference type="NCBI Taxonomy" id="29920"/>
    <lineage>
        <taxon>Eukaryota</taxon>
        <taxon>Sar</taxon>
        <taxon>Stramenopiles</taxon>
        <taxon>Oomycota</taxon>
        <taxon>Peronosporomycetes</taxon>
        <taxon>Peronosporales</taxon>
        <taxon>Peronosporaceae</taxon>
        <taxon>Phytophthora</taxon>
    </lineage>
</organism>
<evidence type="ECO:0000313" key="2">
    <source>
        <dbReference type="Proteomes" id="UP000688947"/>
    </source>
</evidence>
<dbReference type="Proteomes" id="UP000688947">
    <property type="component" value="Unassembled WGS sequence"/>
</dbReference>
<feature type="non-terminal residue" evidence="1">
    <location>
        <position position="1"/>
    </location>
</feature>
<dbReference type="AlphaFoldDB" id="A0A8T1TZZ4"/>
<comment type="caution">
    <text evidence="1">The sequence shown here is derived from an EMBL/GenBank/DDBJ whole genome shotgun (WGS) entry which is preliminary data.</text>
</comment>
<name>A0A8T1TZZ4_9STRA</name>
<dbReference type="EMBL" id="JAENGZ010001153">
    <property type="protein sequence ID" value="KAG6950242.1"/>
    <property type="molecule type" value="Genomic_DNA"/>
</dbReference>
<dbReference type="PANTHER" id="PTHR47169:SF2">
    <property type="entry name" value="OS01G0541250 PROTEIN"/>
    <property type="match status" value="1"/>
</dbReference>
<dbReference type="VEuPathDB" id="FungiDB:PC110_g10430"/>
<protein>
    <submittedName>
        <fullName evidence="1">Uncharacterized protein</fullName>
    </submittedName>
</protein>
<dbReference type="OrthoDB" id="113327at2759"/>
<sequence>GVFNAIQARQQQRSARNVEELIRATTEAYWELPDETLNKVFLSLQCAMESCIREGGENTYKLGHMSKAKLLREGRLPLRLACSEHTVSVMRSLPSVTPSHHS</sequence>
<dbReference type="PANTHER" id="PTHR47169">
    <property type="entry name" value="OS01G0541250 PROTEIN"/>
    <property type="match status" value="1"/>
</dbReference>
<reference evidence="1" key="1">
    <citation type="submission" date="2021-01" db="EMBL/GenBank/DDBJ databases">
        <title>Phytophthora aleatoria, a newly-described species from Pinus radiata is distinct from Phytophthora cactorum isolates based on comparative genomics.</title>
        <authorList>
            <person name="Mcdougal R."/>
            <person name="Panda P."/>
            <person name="Williams N."/>
            <person name="Studholme D.J."/>
        </authorList>
    </citation>
    <scope>NUCLEOTIDE SEQUENCE</scope>
    <source>
        <strain evidence="1">NZFS 3830</strain>
    </source>
</reference>
<evidence type="ECO:0000313" key="1">
    <source>
        <dbReference type="EMBL" id="KAG6950242.1"/>
    </source>
</evidence>